<protein>
    <submittedName>
        <fullName evidence="3">EutN/CcmL family microcompartment protein</fullName>
    </submittedName>
</protein>
<name>A0ABV6Z438_UNCC1</name>
<dbReference type="CDD" id="cd01614">
    <property type="entry name" value="EutN_CcmL"/>
    <property type="match status" value="1"/>
</dbReference>
<keyword evidence="4" id="KW-1185">Reference proteome</keyword>
<dbReference type="SUPFAM" id="SSF159133">
    <property type="entry name" value="EutN/CcmL-like"/>
    <property type="match status" value="1"/>
</dbReference>
<proteinExistence type="predicted"/>
<evidence type="ECO:0000313" key="3">
    <source>
        <dbReference type="EMBL" id="MFC1853111.1"/>
    </source>
</evidence>
<reference evidence="3 4" key="1">
    <citation type="submission" date="2024-09" db="EMBL/GenBank/DDBJ databases">
        <title>Laminarin stimulates single cell rates of sulfate reduction while oxygen inhibits transcriptomic activity in coastal marine sediment.</title>
        <authorList>
            <person name="Lindsay M."/>
            <person name="Orcutt B."/>
            <person name="Emerson D."/>
            <person name="Stepanauskas R."/>
            <person name="D'Angelo T."/>
        </authorList>
    </citation>
    <scope>NUCLEOTIDE SEQUENCE [LARGE SCALE GENOMIC DNA]</scope>
    <source>
        <strain evidence="3">SAG AM-311-K15</strain>
    </source>
</reference>
<dbReference type="InterPro" id="IPR036677">
    <property type="entry name" value="EutN_CcmL_sf"/>
</dbReference>
<dbReference type="EMBL" id="JBHPBY010000426">
    <property type="protein sequence ID" value="MFC1853111.1"/>
    <property type="molecule type" value="Genomic_DNA"/>
</dbReference>
<dbReference type="Proteomes" id="UP001594351">
    <property type="component" value="Unassembled WGS sequence"/>
</dbReference>
<dbReference type="InterPro" id="IPR004992">
    <property type="entry name" value="EutN_CcmL"/>
</dbReference>
<evidence type="ECO:0000313" key="4">
    <source>
        <dbReference type="Proteomes" id="UP001594351"/>
    </source>
</evidence>
<dbReference type="PROSITE" id="PS51932">
    <property type="entry name" value="BMV"/>
    <property type="match status" value="1"/>
</dbReference>
<gene>
    <name evidence="3" type="ORF">ACFL27_23180</name>
</gene>
<comment type="caution">
    <text evidence="3">The sequence shown here is derived from an EMBL/GenBank/DDBJ whole genome shotgun (WGS) entry which is preliminary data.</text>
</comment>
<dbReference type="PANTHER" id="PTHR36539">
    <property type="entry name" value="ETHANOLAMINE UTILIZATION PROTEIN EUTN"/>
    <property type="match status" value="1"/>
</dbReference>
<dbReference type="Gene3D" id="2.40.50.220">
    <property type="entry name" value="EutN/Ccml"/>
    <property type="match status" value="1"/>
</dbReference>
<evidence type="ECO:0000256" key="1">
    <source>
        <dbReference type="ARBA" id="ARBA00024322"/>
    </source>
</evidence>
<accession>A0ABV6Z438</accession>
<comment type="subcellular location">
    <subcellularLocation>
        <location evidence="1">Bacterial microcompartment</location>
    </subcellularLocation>
</comment>
<dbReference type="PANTHER" id="PTHR36539:SF1">
    <property type="entry name" value="BACTERIAL MICROCOMPARTMENT SHELL VERTEX PROTEIN EUTN"/>
    <property type="match status" value="1"/>
</dbReference>
<sequence length="99" mass="10523">MKFAIIIGNCVATRKDEKITGRKLMVIQPVDISFQKSGDPLVAVDAVGAGEGELILFASGSSARQTTLTEGTPCDCVIMAIVDTVDFKGSIVFDKSKEK</sequence>
<dbReference type="Pfam" id="PF03319">
    <property type="entry name" value="EutN_CcmL"/>
    <property type="match status" value="1"/>
</dbReference>
<keyword evidence="2" id="KW-1283">Bacterial microcompartment</keyword>
<evidence type="ECO:0000256" key="2">
    <source>
        <dbReference type="ARBA" id="ARBA00024446"/>
    </source>
</evidence>
<organism evidence="3 4">
    <name type="scientific">candidate division CSSED10-310 bacterium</name>
    <dbReference type="NCBI Taxonomy" id="2855610"/>
    <lineage>
        <taxon>Bacteria</taxon>
        <taxon>Bacteria division CSSED10-310</taxon>
    </lineage>
</organism>